<keyword evidence="6 8" id="KW-0408">Iron</keyword>
<dbReference type="GeneID" id="63754662"/>
<keyword evidence="12" id="KW-1185">Reference proteome</keyword>
<feature type="transmembrane region" description="Helical" evidence="10">
    <location>
        <begin position="6"/>
        <end position="24"/>
    </location>
</feature>
<dbReference type="PRINTS" id="PR00464">
    <property type="entry name" value="EP450II"/>
</dbReference>
<dbReference type="PROSITE" id="PS00086">
    <property type="entry name" value="CYTOCHROME_P450"/>
    <property type="match status" value="1"/>
</dbReference>
<accession>A0A1L9RUY7</accession>
<proteinExistence type="inferred from homology"/>
<dbReference type="InterPro" id="IPR002402">
    <property type="entry name" value="Cyt_P450_E_grp-II"/>
</dbReference>
<dbReference type="STRING" id="1073089.A0A1L9RUY7"/>
<dbReference type="GO" id="GO:0005506">
    <property type="term" value="F:iron ion binding"/>
    <property type="evidence" value="ECO:0007669"/>
    <property type="project" value="InterPro"/>
</dbReference>
<dbReference type="VEuPathDB" id="FungiDB:ASPWEDRAFT_65708"/>
<keyword evidence="5 9" id="KW-0560">Oxidoreductase</keyword>
<reference evidence="12" key="1">
    <citation type="journal article" date="2017" name="Genome Biol.">
        <title>Comparative genomics reveals high biological diversity and specific adaptations in the industrially and medically important fungal genus Aspergillus.</title>
        <authorList>
            <person name="de Vries R.P."/>
            <person name="Riley R."/>
            <person name="Wiebenga A."/>
            <person name="Aguilar-Osorio G."/>
            <person name="Amillis S."/>
            <person name="Uchima C.A."/>
            <person name="Anderluh G."/>
            <person name="Asadollahi M."/>
            <person name="Askin M."/>
            <person name="Barry K."/>
            <person name="Battaglia E."/>
            <person name="Bayram O."/>
            <person name="Benocci T."/>
            <person name="Braus-Stromeyer S.A."/>
            <person name="Caldana C."/>
            <person name="Canovas D."/>
            <person name="Cerqueira G.C."/>
            <person name="Chen F."/>
            <person name="Chen W."/>
            <person name="Choi C."/>
            <person name="Clum A."/>
            <person name="Dos Santos R.A."/>
            <person name="Damasio A.R."/>
            <person name="Diallinas G."/>
            <person name="Emri T."/>
            <person name="Fekete E."/>
            <person name="Flipphi M."/>
            <person name="Freyberg S."/>
            <person name="Gallo A."/>
            <person name="Gournas C."/>
            <person name="Habgood R."/>
            <person name="Hainaut M."/>
            <person name="Harispe M.L."/>
            <person name="Henrissat B."/>
            <person name="Hilden K.S."/>
            <person name="Hope R."/>
            <person name="Hossain A."/>
            <person name="Karabika E."/>
            <person name="Karaffa L."/>
            <person name="Karanyi Z."/>
            <person name="Krasevec N."/>
            <person name="Kuo A."/>
            <person name="Kusch H."/>
            <person name="LaButti K."/>
            <person name="Lagendijk E.L."/>
            <person name="Lapidus A."/>
            <person name="Levasseur A."/>
            <person name="Lindquist E."/>
            <person name="Lipzen A."/>
            <person name="Logrieco A.F."/>
            <person name="MacCabe A."/>
            <person name="Maekelae M.R."/>
            <person name="Malavazi I."/>
            <person name="Melin P."/>
            <person name="Meyer V."/>
            <person name="Mielnichuk N."/>
            <person name="Miskei M."/>
            <person name="Molnar A.P."/>
            <person name="Mule G."/>
            <person name="Ngan C.Y."/>
            <person name="Orejas M."/>
            <person name="Orosz E."/>
            <person name="Ouedraogo J.P."/>
            <person name="Overkamp K.M."/>
            <person name="Park H.-S."/>
            <person name="Perrone G."/>
            <person name="Piumi F."/>
            <person name="Punt P.J."/>
            <person name="Ram A.F."/>
            <person name="Ramon A."/>
            <person name="Rauscher S."/>
            <person name="Record E."/>
            <person name="Riano-Pachon D.M."/>
            <person name="Robert V."/>
            <person name="Roehrig J."/>
            <person name="Ruller R."/>
            <person name="Salamov A."/>
            <person name="Salih N.S."/>
            <person name="Samson R.A."/>
            <person name="Sandor E."/>
            <person name="Sanguinetti M."/>
            <person name="Schuetze T."/>
            <person name="Sepcic K."/>
            <person name="Shelest E."/>
            <person name="Sherlock G."/>
            <person name="Sophianopoulou V."/>
            <person name="Squina F.M."/>
            <person name="Sun H."/>
            <person name="Susca A."/>
            <person name="Todd R.B."/>
            <person name="Tsang A."/>
            <person name="Unkles S.E."/>
            <person name="van de Wiele N."/>
            <person name="van Rossen-Uffink D."/>
            <person name="Oliveira J.V."/>
            <person name="Vesth T.C."/>
            <person name="Visser J."/>
            <person name="Yu J.-H."/>
            <person name="Zhou M."/>
            <person name="Andersen M.R."/>
            <person name="Archer D.B."/>
            <person name="Baker S.E."/>
            <person name="Benoit I."/>
            <person name="Brakhage A.A."/>
            <person name="Braus G.H."/>
            <person name="Fischer R."/>
            <person name="Frisvad J.C."/>
            <person name="Goldman G.H."/>
            <person name="Houbraken J."/>
            <person name="Oakley B."/>
            <person name="Pocsi I."/>
            <person name="Scazzocchio C."/>
            <person name="Seiboth B."/>
            <person name="vanKuyk P.A."/>
            <person name="Wortman J."/>
            <person name="Dyer P.S."/>
            <person name="Grigoriev I.V."/>
        </authorList>
    </citation>
    <scope>NUCLEOTIDE SEQUENCE [LARGE SCALE GENOMIC DNA]</scope>
    <source>
        <strain evidence="12">DTO 134E9</strain>
    </source>
</reference>
<dbReference type="SUPFAM" id="SSF48264">
    <property type="entry name" value="Cytochrome P450"/>
    <property type="match status" value="1"/>
</dbReference>
<evidence type="ECO:0000256" key="4">
    <source>
        <dbReference type="ARBA" id="ARBA00022723"/>
    </source>
</evidence>
<gene>
    <name evidence="11" type="ORF">ASPWEDRAFT_65708</name>
</gene>
<dbReference type="GO" id="GO:0016712">
    <property type="term" value="F:oxidoreductase activity, acting on paired donors, with incorporation or reduction of molecular oxygen, reduced flavin or flavoprotein as one donor, and incorporation of one atom of oxygen"/>
    <property type="evidence" value="ECO:0007669"/>
    <property type="project" value="InterPro"/>
</dbReference>
<evidence type="ECO:0000256" key="8">
    <source>
        <dbReference type="PIRSR" id="PIRSR602402-1"/>
    </source>
</evidence>
<dbReference type="GO" id="GO:0020037">
    <property type="term" value="F:heme binding"/>
    <property type="evidence" value="ECO:0007669"/>
    <property type="project" value="InterPro"/>
</dbReference>
<dbReference type="EMBL" id="KV878210">
    <property type="protein sequence ID" value="OJJ38742.1"/>
    <property type="molecule type" value="Genomic_DNA"/>
</dbReference>
<protein>
    <recommendedName>
        <fullName evidence="13">Cytochrome P450</fullName>
    </recommendedName>
</protein>
<keyword evidence="7 9" id="KW-0503">Monooxygenase</keyword>
<evidence type="ECO:0000256" key="7">
    <source>
        <dbReference type="ARBA" id="ARBA00023033"/>
    </source>
</evidence>
<keyword evidence="3 8" id="KW-0349">Heme</keyword>
<dbReference type="PANTHER" id="PTHR24287:SF18">
    <property type="entry name" value="CYTOCHROME P450 MONOOXYGENASE APDE-RELATED"/>
    <property type="match status" value="1"/>
</dbReference>
<comment type="cofactor">
    <cofactor evidence="1 8">
        <name>heme</name>
        <dbReference type="ChEBI" id="CHEBI:30413"/>
    </cofactor>
</comment>
<dbReference type="Proteomes" id="UP000184383">
    <property type="component" value="Unassembled WGS sequence"/>
</dbReference>
<dbReference type="InterPro" id="IPR001128">
    <property type="entry name" value="Cyt_P450"/>
</dbReference>
<dbReference type="RefSeq" id="XP_040692418.1">
    <property type="nucleotide sequence ID" value="XM_040838814.1"/>
</dbReference>
<evidence type="ECO:0000256" key="2">
    <source>
        <dbReference type="ARBA" id="ARBA00010617"/>
    </source>
</evidence>
<dbReference type="Gene3D" id="1.10.630.10">
    <property type="entry name" value="Cytochrome P450"/>
    <property type="match status" value="1"/>
</dbReference>
<dbReference type="Pfam" id="PF00067">
    <property type="entry name" value="p450"/>
    <property type="match status" value="1"/>
</dbReference>
<evidence type="ECO:0000256" key="5">
    <source>
        <dbReference type="ARBA" id="ARBA00023002"/>
    </source>
</evidence>
<dbReference type="InterPro" id="IPR036396">
    <property type="entry name" value="Cyt_P450_sf"/>
</dbReference>
<dbReference type="InterPro" id="IPR002974">
    <property type="entry name" value="Cyt_P450_E_CYP52_ascomycetes"/>
</dbReference>
<evidence type="ECO:0000313" key="12">
    <source>
        <dbReference type="Proteomes" id="UP000184383"/>
    </source>
</evidence>
<keyword evidence="10" id="KW-1133">Transmembrane helix</keyword>
<evidence type="ECO:0000256" key="3">
    <source>
        <dbReference type="ARBA" id="ARBA00022617"/>
    </source>
</evidence>
<evidence type="ECO:0000313" key="11">
    <source>
        <dbReference type="EMBL" id="OJJ38742.1"/>
    </source>
</evidence>
<keyword evidence="4 8" id="KW-0479">Metal-binding</keyword>
<dbReference type="InterPro" id="IPR047146">
    <property type="entry name" value="Cyt_P450_E_CYP52_fungi"/>
</dbReference>
<evidence type="ECO:0008006" key="13">
    <source>
        <dbReference type="Google" id="ProtNLM"/>
    </source>
</evidence>
<evidence type="ECO:0000256" key="1">
    <source>
        <dbReference type="ARBA" id="ARBA00001971"/>
    </source>
</evidence>
<organism evidence="11 12">
    <name type="scientific">Aspergillus wentii DTO 134E9</name>
    <dbReference type="NCBI Taxonomy" id="1073089"/>
    <lineage>
        <taxon>Eukaryota</taxon>
        <taxon>Fungi</taxon>
        <taxon>Dikarya</taxon>
        <taxon>Ascomycota</taxon>
        <taxon>Pezizomycotina</taxon>
        <taxon>Eurotiomycetes</taxon>
        <taxon>Eurotiomycetidae</taxon>
        <taxon>Eurotiales</taxon>
        <taxon>Aspergillaceae</taxon>
        <taxon>Aspergillus</taxon>
        <taxon>Aspergillus subgen. Cremei</taxon>
    </lineage>
</organism>
<keyword evidence="10" id="KW-0472">Membrane</keyword>
<dbReference type="PANTHER" id="PTHR24287">
    <property type="entry name" value="P450, PUTATIVE (EUROFUNG)-RELATED"/>
    <property type="match status" value="1"/>
</dbReference>
<dbReference type="OrthoDB" id="1470350at2759"/>
<evidence type="ECO:0000256" key="9">
    <source>
        <dbReference type="RuleBase" id="RU000461"/>
    </source>
</evidence>
<dbReference type="InterPro" id="IPR017972">
    <property type="entry name" value="Cyt_P450_CS"/>
</dbReference>
<feature type="binding site" description="axial binding residue" evidence="8">
    <location>
        <position position="457"/>
    </location>
    <ligand>
        <name>heme</name>
        <dbReference type="ChEBI" id="CHEBI:30413"/>
    </ligand>
    <ligandPart>
        <name>Fe</name>
        <dbReference type="ChEBI" id="CHEBI:18248"/>
    </ligandPart>
</feature>
<name>A0A1L9RUY7_ASPWE</name>
<sequence>MIVLPISILSTLLFSIFFIARQAFLRHKRSKHAKQLNAEKCARSPGGLLGIRNFLGLKNAHSGGRMPHHFQRLHQQYGATFNIAALGKELIFTIEPENIQALLTTQFSEFGLAPSRHDQWFPLFGEGIFTDDGRLWEHSRKMLRPRFTKDQVPDVDWFDVHSNHFIDALPKDGRPFDIQELVFRLTLDGATDLLYGESVDSLVSPLSNQTGVPEMTINGKKGFAEAFEHSQFVVFQRTFSLGFHWLINPPGLKKSSAIVHKFLDYFVNKALDSHKPDAKEEQGRYSYLKALASYSKDRKAIRDQMVHVMLASRDDTGSLLASCFYFLARDKRAWGKLKAEVTQAVQDHDSTKITIKEIQNLPYLRAVVNEALRLFPPVPINARVALKDTTIPVGGGPDGQAPVYVHQGQTVSYSVWALHRRQDIWGPDADEFRPERWDELKPAAWQFLPFNGGPRACVGQLFALAQASHLLFRVLERFDVLENARPGPDMGSHPRMHQTLTMCHEKAVEVRLC</sequence>
<dbReference type="CDD" id="cd11063">
    <property type="entry name" value="CYP52"/>
    <property type="match status" value="1"/>
</dbReference>
<keyword evidence="10" id="KW-0812">Transmembrane</keyword>
<dbReference type="PRINTS" id="PR00385">
    <property type="entry name" value="P450"/>
</dbReference>
<dbReference type="PRINTS" id="PR01239">
    <property type="entry name" value="EP450IICYP52"/>
</dbReference>
<evidence type="ECO:0000256" key="10">
    <source>
        <dbReference type="SAM" id="Phobius"/>
    </source>
</evidence>
<evidence type="ECO:0000256" key="6">
    <source>
        <dbReference type="ARBA" id="ARBA00023004"/>
    </source>
</evidence>
<dbReference type="AlphaFoldDB" id="A0A1L9RUY7"/>
<comment type="similarity">
    <text evidence="2 9">Belongs to the cytochrome P450 family.</text>
</comment>